<gene>
    <name evidence="2" type="ORF">Lalb_Chr06g0168691</name>
</gene>
<evidence type="ECO:0000313" key="2">
    <source>
        <dbReference type="EMBL" id="KAE9612033.1"/>
    </source>
</evidence>
<proteinExistence type="predicted"/>
<feature type="region of interest" description="Disordered" evidence="1">
    <location>
        <begin position="232"/>
        <end position="257"/>
    </location>
</feature>
<dbReference type="Proteomes" id="UP000447434">
    <property type="component" value="Chromosome 6"/>
</dbReference>
<keyword evidence="3" id="KW-1185">Reference proteome</keyword>
<dbReference type="EMBL" id="WOCE01000006">
    <property type="protein sequence ID" value="KAE9612033.1"/>
    <property type="molecule type" value="Genomic_DNA"/>
</dbReference>
<sequence length="304" mass="34708">MAENTRMKGLKDAINNLNATMQKMMEDSEARHNDYVQARQADMARLDQMEVQLNTLNNSVNSEGSSSHQQQQPLQVKLDFPKFDGSEVLNWIFKAEQFFNYYSTPDHHRITIASIHMEKDVVPWFQIMTRKNPFNSWAAFTQALELEYGPSPYESSRHALFKITQTTTVTAFYTAFTSLANYSHGLSPDAILDCFISGLKPEIRKEVLAQNPLTFSKAFSLAKLFEKKYNPSTEPSKPVNPIATKRNTNPTRPTHVAQRNSQLFNPRQCLVRSIIPAEIQFPRDEGLCFYCDGKFPFFGFSVGP</sequence>
<accession>A0A6A4QEJ4</accession>
<name>A0A6A4QEJ4_LUPAL</name>
<dbReference type="InterPro" id="IPR005162">
    <property type="entry name" value="Retrotrans_gag_dom"/>
</dbReference>
<dbReference type="AlphaFoldDB" id="A0A6A4QEJ4"/>
<dbReference type="Pfam" id="PF03732">
    <property type="entry name" value="Retrotrans_gag"/>
    <property type="match status" value="1"/>
</dbReference>
<protein>
    <submittedName>
        <fullName evidence="2">Putative succinate dehydrogenase (Quinone)</fullName>
    </submittedName>
</protein>
<organism evidence="2 3">
    <name type="scientific">Lupinus albus</name>
    <name type="common">White lupine</name>
    <name type="synonym">Lupinus termis</name>
    <dbReference type="NCBI Taxonomy" id="3870"/>
    <lineage>
        <taxon>Eukaryota</taxon>
        <taxon>Viridiplantae</taxon>
        <taxon>Streptophyta</taxon>
        <taxon>Embryophyta</taxon>
        <taxon>Tracheophyta</taxon>
        <taxon>Spermatophyta</taxon>
        <taxon>Magnoliopsida</taxon>
        <taxon>eudicotyledons</taxon>
        <taxon>Gunneridae</taxon>
        <taxon>Pentapetalae</taxon>
        <taxon>rosids</taxon>
        <taxon>fabids</taxon>
        <taxon>Fabales</taxon>
        <taxon>Fabaceae</taxon>
        <taxon>Papilionoideae</taxon>
        <taxon>50 kb inversion clade</taxon>
        <taxon>genistoids sensu lato</taxon>
        <taxon>core genistoids</taxon>
        <taxon>Genisteae</taxon>
        <taxon>Lupinus</taxon>
    </lineage>
</organism>
<comment type="caution">
    <text evidence="2">The sequence shown here is derived from an EMBL/GenBank/DDBJ whole genome shotgun (WGS) entry which is preliminary data.</text>
</comment>
<evidence type="ECO:0000256" key="1">
    <source>
        <dbReference type="SAM" id="MobiDB-lite"/>
    </source>
</evidence>
<reference evidence="3" key="1">
    <citation type="journal article" date="2020" name="Nat. Commun.">
        <title>Genome sequence of the cluster root forming white lupin.</title>
        <authorList>
            <person name="Hufnagel B."/>
            <person name="Marques A."/>
            <person name="Soriano A."/>
            <person name="Marques L."/>
            <person name="Divol F."/>
            <person name="Doumas P."/>
            <person name="Sallet E."/>
            <person name="Mancinotti D."/>
            <person name="Carrere S."/>
            <person name="Marande W."/>
            <person name="Arribat S."/>
            <person name="Keller J."/>
            <person name="Huneau C."/>
            <person name="Blein T."/>
            <person name="Aime D."/>
            <person name="Laguerre M."/>
            <person name="Taylor J."/>
            <person name="Schubert V."/>
            <person name="Nelson M."/>
            <person name="Geu-Flores F."/>
            <person name="Crespi M."/>
            <person name="Gallardo-Guerrero K."/>
            <person name="Delaux P.-M."/>
            <person name="Salse J."/>
            <person name="Berges H."/>
            <person name="Guyot R."/>
            <person name="Gouzy J."/>
            <person name="Peret B."/>
        </authorList>
    </citation>
    <scope>NUCLEOTIDE SEQUENCE [LARGE SCALE GENOMIC DNA]</scope>
    <source>
        <strain evidence="3">cv. Amiga</strain>
    </source>
</reference>
<evidence type="ECO:0000313" key="3">
    <source>
        <dbReference type="Proteomes" id="UP000447434"/>
    </source>
</evidence>
<dbReference type="OrthoDB" id="1428943at2759"/>
<feature type="compositionally biased region" description="Polar residues" evidence="1">
    <location>
        <begin position="245"/>
        <end position="257"/>
    </location>
</feature>